<reference evidence="2" key="1">
    <citation type="submission" date="2020-04" db="EMBL/GenBank/DDBJ databases">
        <authorList>
            <person name="Chiriac C."/>
            <person name="Salcher M."/>
            <person name="Ghai R."/>
            <person name="Kavagutti S V."/>
        </authorList>
    </citation>
    <scope>NUCLEOTIDE SEQUENCE</scope>
</reference>
<dbReference type="EMBL" id="LR798268">
    <property type="protein sequence ID" value="CAB5219210.1"/>
    <property type="molecule type" value="Genomic_DNA"/>
</dbReference>
<dbReference type="EMBL" id="LR796176">
    <property type="protein sequence ID" value="CAB4123788.1"/>
    <property type="molecule type" value="Genomic_DNA"/>
</dbReference>
<name>A0A6J5KN88_9CAUD</name>
<evidence type="ECO:0000313" key="3">
    <source>
        <dbReference type="EMBL" id="CAB5219210.1"/>
    </source>
</evidence>
<organism evidence="2">
    <name type="scientific">uncultured Caudovirales phage</name>
    <dbReference type="NCBI Taxonomy" id="2100421"/>
    <lineage>
        <taxon>Viruses</taxon>
        <taxon>Duplodnaviria</taxon>
        <taxon>Heunggongvirae</taxon>
        <taxon>Uroviricota</taxon>
        <taxon>Caudoviricetes</taxon>
        <taxon>Peduoviridae</taxon>
        <taxon>Maltschvirus</taxon>
        <taxon>Maltschvirus maltsch</taxon>
    </lineage>
</organism>
<evidence type="ECO:0000313" key="2">
    <source>
        <dbReference type="EMBL" id="CAB4123788.1"/>
    </source>
</evidence>
<dbReference type="EMBL" id="LR796152">
    <property type="protein sequence ID" value="CAB4121894.1"/>
    <property type="molecule type" value="Genomic_DNA"/>
</dbReference>
<proteinExistence type="predicted"/>
<evidence type="ECO:0000313" key="1">
    <source>
        <dbReference type="EMBL" id="CAB4121894.1"/>
    </source>
</evidence>
<protein>
    <submittedName>
        <fullName evidence="2">Uncharacterized protein</fullName>
    </submittedName>
</protein>
<accession>A0A6J5KN88</accession>
<gene>
    <name evidence="3" type="ORF">UFOVP220_46</name>
    <name evidence="1" type="ORF">UFOVP26_42</name>
    <name evidence="2" type="ORF">UFOVP44_55</name>
</gene>
<sequence>MNKLPKERVAEYEIEEEEISELYESWLNGNRGVVLEHLHNKKPLVACFIVVTMMELANADGKRHEFAASIRNCIEAQNYYMRPRFVKLASVRR</sequence>